<organism evidence="2 3">
    <name type="scientific">Guptibacillus hwajinpoensis</name>
    <dbReference type="NCBI Taxonomy" id="208199"/>
    <lineage>
        <taxon>Bacteria</taxon>
        <taxon>Bacillati</taxon>
        <taxon>Bacillota</taxon>
        <taxon>Bacilli</taxon>
        <taxon>Bacillales</taxon>
        <taxon>Guptibacillaceae</taxon>
        <taxon>Guptibacillus</taxon>
    </lineage>
</organism>
<dbReference type="EMBL" id="LELK01000001">
    <property type="protein sequence ID" value="KMM38339.1"/>
    <property type="molecule type" value="Genomic_DNA"/>
</dbReference>
<evidence type="ECO:0000259" key="1">
    <source>
        <dbReference type="PROSITE" id="PS51186"/>
    </source>
</evidence>
<dbReference type="Pfam" id="PF13673">
    <property type="entry name" value="Acetyltransf_10"/>
    <property type="match status" value="1"/>
</dbReference>
<dbReference type="PROSITE" id="PS51186">
    <property type="entry name" value="GNAT"/>
    <property type="match status" value="1"/>
</dbReference>
<dbReference type="Proteomes" id="UP000035996">
    <property type="component" value="Unassembled WGS sequence"/>
</dbReference>
<dbReference type="SUPFAM" id="SSF55729">
    <property type="entry name" value="Acyl-CoA N-acyltransferases (Nat)"/>
    <property type="match status" value="1"/>
</dbReference>
<dbReference type="InterPro" id="IPR000182">
    <property type="entry name" value="GNAT_dom"/>
</dbReference>
<dbReference type="InterPro" id="IPR016181">
    <property type="entry name" value="Acyl_CoA_acyltransferase"/>
</dbReference>
<proteinExistence type="predicted"/>
<dbReference type="OrthoDB" id="424368at2"/>
<sequence>MKIRRYEEKDLKQIINLFYDTVHFVNRKDYSEEQVNAWAPLNEKASKFTTWGNSLSQNTTFVALDHTQIIGFCDLTSAGMLDRLYIHHDFQRRGVASALLDEIELAAFRMQLKKLITEASLTAKPFFECKGFETITKQIVNKNGITMSNYLMVKKLK</sequence>
<evidence type="ECO:0000313" key="2">
    <source>
        <dbReference type="EMBL" id="KMM38339.1"/>
    </source>
</evidence>
<dbReference type="STRING" id="157733.AB986_03245"/>
<reference evidence="2" key="1">
    <citation type="submission" date="2015-06" db="EMBL/GenBank/DDBJ databases">
        <authorList>
            <person name="Liu B."/>
            <person name="Wang J."/>
            <person name="Zhu Y."/>
            <person name="Liu G."/>
            <person name="Chen Q."/>
            <person name="Zheng C."/>
            <person name="Che J."/>
            <person name="Ge C."/>
            <person name="Shi H."/>
            <person name="Pan Z."/>
            <person name="Liu X."/>
        </authorList>
    </citation>
    <scope>NUCLEOTIDE SEQUENCE [LARGE SCALE GENOMIC DNA]</scope>
    <source>
        <strain evidence="2">DSM 16346</strain>
    </source>
</reference>
<dbReference type="CDD" id="cd04301">
    <property type="entry name" value="NAT_SF"/>
    <property type="match status" value="1"/>
</dbReference>
<name>A0A0J6D210_9BACL</name>
<dbReference type="Gene3D" id="3.40.630.30">
    <property type="match status" value="1"/>
</dbReference>
<dbReference type="RefSeq" id="WP_048309450.1">
    <property type="nucleotide sequence ID" value="NZ_CP119526.1"/>
</dbReference>
<evidence type="ECO:0000313" key="3">
    <source>
        <dbReference type="Proteomes" id="UP000035996"/>
    </source>
</evidence>
<dbReference type="GO" id="GO:0016747">
    <property type="term" value="F:acyltransferase activity, transferring groups other than amino-acyl groups"/>
    <property type="evidence" value="ECO:0007669"/>
    <property type="project" value="InterPro"/>
</dbReference>
<dbReference type="InterPro" id="IPR052564">
    <property type="entry name" value="N-acetyltrans/Recomb-assoc"/>
</dbReference>
<gene>
    <name evidence="2" type="ORF">AB986_03245</name>
</gene>
<dbReference type="PANTHER" id="PTHR43451:SF1">
    <property type="entry name" value="ACETYLTRANSFERASE"/>
    <property type="match status" value="1"/>
</dbReference>
<feature type="domain" description="N-acetyltransferase" evidence="1">
    <location>
        <begin position="1"/>
        <end position="157"/>
    </location>
</feature>
<dbReference type="AlphaFoldDB" id="A0A0J6D210"/>
<accession>A0A0J6D210</accession>
<dbReference type="PANTHER" id="PTHR43451">
    <property type="entry name" value="ACETYLTRANSFERASE (GNAT) FAMILY PROTEIN"/>
    <property type="match status" value="1"/>
</dbReference>
<comment type="caution">
    <text evidence="2">The sequence shown here is derived from an EMBL/GenBank/DDBJ whole genome shotgun (WGS) entry which is preliminary data.</text>
</comment>
<protein>
    <submittedName>
        <fullName evidence="2">Acetyltransferase</fullName>
    </submittedName>
</protein>
<keyword evidence="3" id="KW-1185">Reference proteome</keyword>